<dbReference type="RefSeq" id="WP_171692324.1">
    <property type="nucleotide sequence ID" value="NZ_WHOC01000148.1"/>
</dbReference>
<protein>
    <submittedName>
        <fullName evidence="2">Serine hydrolase</fullName>
    </submittedName>
</protein>
<sequence length="297" mass="33291">MNLQQKLENAVKDERGTFGVAVKHLATKEEANINEERLFQMASSFKVPILTTLYRDVEAGKIRLDERVKLKWEERVPGSGVLQLLDPEAEVSIRDMAMLMIIVSDNYATDRVLDLVGGPKQVEAYMKELGLNHILVNQSCWDLLTQFIGMEPQAVSPEAYDEFVEIVETSGYEKKINDVDLTSPDHNVATPRDMGKLLEMIAQKELFSESSSNGVLDIMCKQQFRNRIPYLLPEQVKVASKTGTIGSAVNDVGIVYLPEEKGVFTITVFSEGDLFRLEGEQAIARLAKAAYDHFMGN</sequence>
<dbReference type="Proteomes" id="UP000658690">
    <property type="component" value="Unassembled WGS sequence"/>
</dbReference>
<dbReference type="PANTHER" id="PTHR35333:SF3">
    <property type="entry name" value="BETA-LACTAMASE-TYPE TRANSPEPTIDASE FOLD CONTAINING PROTEIN"/>
    <property type="match status" value="1"/>
</dbReference>
<gene>
    <name evidence="2" type="ORF">GC102_27020</name>
</gene>
<dbReference type="InterPro" id="IPR045155">
    <property type="entry name" value="Beta-lactam_cat"/>
</dbReference>
<accession>A0ABX1Z885</accession>
<dbReference type="SUPFAM" id="SSF56601">
    <property type="entry name" value="beta-lactamase/transpeptidase-like"/>
    <property type="match status" value="1"/>
</dbReference>
<evidence type="ECO:0000313" key="2">
    <source>
        <dbReference type="EMBL" id="NOU89367.1"/>
    </source>
</evidence>
<keyword evidence="2" id="KW-0378">Hydrolase</keyword>
<dbReference type="Gene3D" id="3.40.710.10">
    <property type="entry name" value="DD-peptidase/beta-lactamase superfamily"/>
    <property type="match status" value="1"/>
</dbReference>
<evidence type="ECO:0000259" key="1">
    <source>
        <dbReference type="Pfam" id="PF13354"/>
    </source>
</evidence>
<evidence type="ECO:0000313" key="3">
    <source>
        <dbReference type="Proteomes" id="UP000658690"/>
    </source>
</evidence>
<keyword evidence="3" id="KW-1185">Reference proteome</keyword>
<dbReference type="EMBL" id="WHOC01000148">
    <property type="protein sequence ID" value="NOU89367.1"/>
    <property type="molecule type" value="Genomic_DNA"/>
</dbReference>
<reference evidence="2 3" key="1">
    <citation type="submission" date="2019-10" db="EMBL/GenBank/DDBJ databases">
        <title>Description of Paenibacillus choica sp. nov.</title>
        <authorList>
            <person name="Carlier A."/>
            <person name="Qi S."/>
        </authorList>
    </citation>
    <scope>NUCLEOTIDE SEQUENCE [LARGE SCALE GENOMIC DNA]</scope>
    <source>
        <strain evidence="2 3">LMG 31460</strain>
    </source>
</reference>
<feature type="domain" description="Beta-lactamase class A catalytic" evidence="1">
    <location>
        <begin position="19"/>
        <end position="269"/>
    </location>
</feature>
<dbReference type="Pfam" id="PF13354">
    <property type="entry name" value="Beta-lactamase2"/>
    <property type="match status" value="1"/>
</dbReference>
<organism evidence="2 3">
    <name type="scientific">Paenibacillus germinis</name>
    <dbReference type="NCBI Taxonomy" id="2654979"/>
    <lineage>
        <taxon>Bacteria</taxon>
        <taxon>Bacillati</taxon>
        <taxon>Bacillota</taxon>
        <taxon>Bacilli</taxon>
        <taxon>Bacillales</taxon>
        <taxon>Paenibacillaceae</taxon>
        <taxon>Paenibacillus</taxon>
    </lineage>
</organism>
<dbReference type="PANTHER" id="PTHR35333">
    <property type="entry name" value="BETA-LACTAMASE"/>
    <property type="match status" value="1"/>
</dbReference>
<dbReference type="InterPro" id="IPR012338">
    <property type="entry name" value="Beta-lactam/transpept-like"/>
</dbReference>
<proteinExistence type="predicted"/>
<name>A0ABX1Z885_9BACL</name>
<comment type="caution">
    <text evidence="2">The sequence shown here is derived from an EMBL/GenBank/DDBJ whole genome shotgun (WGS) entry which is preliminary data.</text>
</comment>
<dbReference type="InterPro" id="IPR000871">
    <property type="entry name" value="Beta-lactam_class-A"/>
</dbReference>
<dbReference type="GO" id="GO:0016787">
    <property type="term" value="F:hydrolase activity"/>
    <property type="evidence" value="ECO:0007669"/>
    <property type="project" value="UniProtKB-KW"/>
</dbReference>